<feature type="compositionally biased region" description="Low complexity" evidence="1">
    <location>
        <begin position="77"/>
        <end position="86"/>
    </location>
</feature>
<dbReference type="AlphaFoldDB" id="A0A7W5AT55"/>
<accession>A0A7W5AT55</accession>
<feature type="region of interest" description="Disordered" evidence="1">
    <location>
        <begin position="77"/>
        <end position="97"/>
    </location>
</feature>
<dbReference type="Proteomes" id="UP000570361">
    <property type="component" value="Unassembled WGS sequence"/>
</dbReference>
<keyword evidence="3" id="KW-1185">Reference proteome</keyword>
<evidence type="ECO:0000256" key="1">
    <source>
        <dbReference type="SAM" id="MobiDB-lite"/>
    </source>
</evidence>
<sequence length="175" mass="19861">MKTNDHEAHSGQTAFLFNVDIMVEGETNAVAMERLLHILNQAHFHDFKIKSGVNLGLRIQELSQLGQRLQQLEQRFAANQSAQQAAPPAPPAKPATTTKAAVMPTTYTFFTDRMEKVIAEKRLIRLKVNRGAGVMLSIPCRVLSFDEEKQTTTVYHVDEKQVYTFKWTEIEDFIV</sequence>
<name>A0A7W5AT55_9BACL</name>
<gene>
    <name evidence="2" type="ORF">FHS18_000343</name>
</gene>
<evidence type="ECO:0000313" key="2">
    <source>
        <dbReference type="EMBL" id="MBB3108315.1"/>
    </source>
</evidence>
<protein>
    <submittedName>
        <fullName evidence="2">Uncharacterized protein</fullName>
    </submittedName>
</protein>
<comment type="caution">
    <text evidence="2">The sequence shown here is derived from an EMBL/GenBank/DDBJ whole genome shotgun (WGS) entry which is preliminary data.</text>
</comment>
<dbReference type="EMBL" id="JACHXK010000001">
    <property type="protein sequence ID" value="MBB3108315.1"/>
    <property type="molecule type" value="Genomic_DNA"/>
</dbReference>
<proteinExistence type="predicted"/>
<dbReference type="RefSeq" id="WP_183596257.1">
    <property type="nucleotide sequence ID" value="NZ_JACHXK010000001.1"/>
</dbReference>
<reference evidence="2 3" key="1">
    <citation type="submission" date="2020-08" db="EMBL/GenBank/DDBJ databases">
        <title>Genomic Encyclopedia of Type Strains, Phase III (KMG-III): the genomes of soil and plant-associated and newly described type strains.</title>
        <authorList>
            <person name="Whitman W."/>
        </authorList>
    </citation>
    <scope>NUCLEOTIDE SEQUENCE [LARGE SCALE GENOMIC DNA]</scope>
    <source>
        <strain evidence="2 3">CECT 5862</strain>
    </source>
</reference>
<evidence type="ECO:0000313" key="3">
    <source>
        <dbReference type="Proteomes" id="UP000570361"/>
    </source>
</evidence>
<organism evidence="2 3">
    <name type="scientific">Paenibacillus phyllosphaerae</name>
    <dbReference type="NCBI Taxonomy" id="274593"/>
    <lineage>
        <taxon>Bacteria</taxon>
        <taxon>Bacillati</taxon>
        <taxon>Bacillota</taxon>
        <taxon>Bacilli</taxon>
        <taxon>Bacillales</taxon>
        <taxon>Paenibacillaceae</taxon>
        <taxon>Paenibacillus</taxon>
    </lineage>
</organism>